<dbReference type="GO" id="GO:0016829">
    <property type="term" value="F:lyase activity"/>
    <property type="evidence" value="ECO:0007669"/>
    <property type="project" value="UniProtKB-KW"/>
</dbReference>
<keyword evidence="2" id="KW-0456">Lyase</keyword>
<keyword evidence="1" id="KW-0479">Metal-binding</keyword>
<organism evidence="3 4">
    <name type="scientific">Cephaloticoccus capnophilus</name>
    <dbReference type="NCBI Taxonomy" id="1548208"/>
    <lineage>
        <taxon>Bacteria</taxon>
        <taxon>Pseudomonadati</taxon>
        <taxon>Verrucomicrobiota</taxon>
        <taxon>Opitutia</taxon>
        <taxon>Opitutales</taxon>
        <taxon>Opitutaceae</taxon>
        <taxon>Cephaloticoccus</taxon>
    </lineage>
</organism>
<evidence type="ECO:0000256" key="1">
    <source>
        <dbReference type="ARBA" id="ARBA00022723"/>
    </source>
</evidence>
<evidence type="ECO:0000313" key="3">
    <source>
        <dbReference type="EMBL" id="KXU36468.1"/>
    </source>
</evidence>
<evidence type="ECO:0000256" key="2">
    <source>
        <dbReference type="ARBA" id="ARBA00023239"/>
    </source>
</evidence>
<dbReference type="SUPFAM" id="SSF53800">
    <property type="entry name" value="Chelatase"/>
    <property type="match status" value="1"/>
</dbReference>
<dbReference type="PANTHER" id="PTHR33542:SF3">
    <property type="entry name" value="SIROHYDROCHLORIN FERROCHELATASE, CHLOROPLASTIC"/>
    <property type="match status" value="1"/>
</dbReference>
<evidence type="ECO:0008006" key="5">
    <source>
        <dbReference type="Google" id="ProtNLM"/>
    </source>
</evidence>
<dbReference type="InterPro" id="IPR050963">
    <property type="entry name" value="Sirohydro_Cobaltochel/CbiX"/>
</dbReference>
<dbReference type="STRING" id="1548208.AXK12_03210"/>
<evidence type="ECO:0000313" key="4">
    <source>
        <dbReference type="Proteomes" id="UP000071392"/>
    </source>
</evidence>
<dbReference type="EMBL" id="LSZP01000024">
    <property type="protein sequence ID" value="KXU36468.1"/>
    <property type="molecule type" value="Genomic_DNA"/>
</dbReference>
<accession>A0A139SPF7</accession>
<comment type="caution">
    <text evidence="3">The sequence shown here is derived from an EMBL/GenBank/DDBJ whole genome shotgun (WGS) entry which is preliminary data.</text>
</comment>
<dbReference type="PANTHER" id="PTHR33542">
    <property type="entry name" value="SIROHYDROCHLORIN FERROCHELATASE, CHLOROPLASTIC"/>
    <property type="match status" value="1"/>
</dbReference>
<dbReference type="Proteomes" id="UP000071392">
    <property type="component" value="Unassembled WGS sequence"/>
</dbReference>
<proteinExistence type="predicted"/>
<protein>
    <recommendedName>
        <fullName evidence="5">Cobalamin biosynthesis protein CbiX</fullName>
    </recommendedName>
</protein>
<reference evidence="3 4" key="1">
    <citation type="submission" date="2016-02" db="EMBL/GenBank/DDBJ databases">
        <authorList>
            <person name="Wen L."/>
            <person name="He K."/>
            <person name="Yang H."/>
        </authorList>
    </citation>
    <scope>NUCLEOTIDE SEQUENCE [LARGE SCALE GENOMIC DNA]</scope>
    <source>
        <strain evidence="3 4">CV41</strain>
    </source>
</reference>
<gene>
    <name evidence="3" type="ORF">AXK12_03210</name>
</gene>
<sequence>MLSEIGKAEKTPVLSGEPETGGRVRVALVDHGSPAREVTAVRDEVAAQLAALLSGDTRVAEVAACSMERRPGADYAFNEPLLETQLAREQWRDSAGGRPLIIVAQLFLLPGRHAGPSGDIAQICARAAEAAGVDAVLASVRTVQTEPLATHPLIVELLAQRFAAVR</sequence>
<name>A0A139SPF7_9BACT</name>
<dbReference type="GO" id="GO:0046872">
    <property type="term" value="F:metal ion binding"/>
    <property type="evidence" value="ECO:0007669"/>
    <property type="project" value="UniProtKB-KW"/>
</dbReference>
<keyword evidence="4" id="KW-1185">Reference proteome</keyword>
<dbReference type="AlphaFoldDB" id="A0A139SPF7"/>
<dbReference type="InterPro" id="IPR002762">
    <property type="entry name" value="CbiX-like"/>
</dbReference>
<dbReference type="Gene3D" id="3.40.50.1400">
    <property type="match status" value="1"/>
</dbReference>
<dbReference type="Pfam" id="PF01903">
    <property type="entry name" value="CbiX"/>
    <property type="match status" value="1"/>
</dbReference>